<gene>
    <name evidence="2" type="ORF">DY000_02047190</name>
</gene>
<protein>
    <submittedName>
        <fullName evidence="2">Uncharacterized protein</fullName>
    </submittedName>
</protein>
<evidence type="ECO:0000256" key="1">
    <source>
        <dbReference type="SAM" id="MobiDB-lite"/>
    </source>
</evidence>
<proteinExistence type="predicted"/>
<evidence type="ECO:0000313" key="3">
    <source>
        <dbReference type="Proteomes" id="UP000266723"/>
    </source>
</evidence>
<accession>A0ABQ7ETM8</accession>
<sequence length="67" mass="7577">MISPHFSYYGIPKTSIISMRQRRRYRAANKGGDTGGVVGGAVAETEMEWHQDGPRRCEKQHSRSRSP</sequence>
<evidence type="ECO:0000313" key="2">
    <source>
        <dbReference type="EMBL" id="KAF3606490.1"/>
    </source>
</evidence>
<name>A0ABQ7ETM8_BRACR</name>
<feature type="compositionally biased region" description="Basic and acidic residues" evidence="1">
    <location>
        <begin position="47"/>
        <end position="61"/>
    </location>
</feature>
<dbReference type="Proteomes" id="UP000266723">
    <property type="component" value="Unassembled WGS sequence"/>
</dbReference>
<keyword evidence="3" id="KW-1185">Reference proteome</keyword>
<comment type="caution">
    <text evidence="2">The sequence shown here is derived from an EMBL/GenBank/DDBJ whole genome shotgun (WGS) entry which is preliminary data.</text>
</comment>
<organism evidence="2 3">
    <name type="scientific">Brassica cretica</name>
    <name type="common">Mustard</name>
    <dbReference type="NCBI Taxonomy" id="69181"/>
    <lineage>
        <taxon>Eukaryota</taxon>
        <taxon>Viridiplantae</taxon>
        <taxon>Streptophyta</taxon>
        <taxon>Embryophyta</taxon>
        <taxon>Tracheophyta</taxon>
        <taxon>Spermatophyta</taxon>
        <taxon>Magnoliopsida</taxon>
        <taxon>eudicotyledons</taxon>
        <taxon>Gunneridae</taxon>
        <taxon>Pentapetalae</taxon>
        <taxon>rosids</taxon>
        <taxon>malvids</taxon>
        <taxon>Brassicales</taxon>
        <taxon>Brassicaceae</taxon>
        <taxon>Brassiceae</taxon>
        <taxon>Brassica</taxon>
    </lineage>
</organism>
<dbReference type="EMBL" id="QGKV02000297">
    <property type="protein sequence ID" value="KAF3606490.1"/>
    <property type="molecule type" value="Genomic_DNA"/>
</dbReference>
<feature type="region of interest" description="Disordered" evidence="1">
    <location>
        <begin position="46"/>
        <end position="67"/>
    </location>
</feature>
<reference evidence="2 3" key="1">
    <citation type="journal article" date="2020" name="BMC Genomics">
        <title>Intraspecific diversification of the crop wild relative Brassica cretica Lam. using demographic model selection.</title>
        <authorList>
            <person name="Kioukis A."/>
            <person name="Michalopoulou V.A."/>
            <person name="Briers L."/>
            <person name="Pirintsos S."/>
            <person name="Studholme D.J."/>
            <person name="Pavlidis P."/>
            <person name="Sarris P.F."/>
        </authorList>
    </citation>
    <scope>NUCLEOTIDE SEQUENCE [LARGE SCALE GENOMIC DNA]</scope>
    <source>
        <strain evidence="3">cv. PFS-1207/04</strain>
    </source>
</reference>